<dbReference type="GO" id="GO:0050873">
    <property type="term" value="P:brown fat cell differentiation"/>
    <property type="evidence" value="ECO:0007669"/>
    <property type="project" value="Ensembl"/>
</dbReference>
<dbReference type="AlphaFoldDB" id="A0A8D0H3J7"/>
<dbReference type="Ensembl" id="ENSSPUT00000019089.1">
    <property type="protein sequence ID" value="ENSSPUP00000017926.1"/>
    <property type="gene ID" value="ENSSPUG00000013854.1"/>
</dbReference>
<accession>A0A8D0H3J7</accession>
<evidence type="ECO:0000313" key="2">
    <source>
        <dbReference type="Proteomes" id="UP000694392"/>
    </source>
</evidence>
<dbReference type="GO" id="GO:0042742">
    <property type="term" value="P:defense response to bacterium"/>
    <property type="evidence" value="ECO:0007669"/>
    <property type="project" value="Ensembl"/>
</dbReference>
<dbReference type="GO" id="GO:0008284">
    <property type="term" value="P:positive regulation of cell population proliferation"/>
    <property type="evidence" value="ECO:0007669"/>
    <property type="project" value="Ensembl"/>
</dbReference>
<protein>
    <submittedName>
        <fullName evidence="1">Placenta associated 8</fullName>
    </submittedName>
</protein>
<dbReference type="OMA" id="FIIRIYM"/>
<dbReference type="GO" id="GO:0043066">
    <property type="term" value="P:negative regulation of apoptotic process"/>
    <property type="evidence" value="ECO:0007669"/>
    <property type="project" value="Ensembl"/>
</dbReference>
<dbReference type="GO" id="GO:0120162">
    <property type="term" value="P:positive regulation of cold-induced thermogenesis"/>
    <property type="evidence" value="ECO:0007669"/>
    <property type="project" value="Ensembl"/>
</dbReference>
<keyword evidence="2" id="KW-1185">Reference proteome</keyword>
<dbReference type="GO" id="GO:0040015">
    <property type="term" value="P:negative regulation of multicellular organism growth"/>
    <property type="evidence" value="ECO:0007669"/>
    <property type="project" value="Ensembl"/>
</dbReference>
<proteinExistence type="predicted"/>
<dbReference type="GeneTree" id="ENSGT00940000157329"/>
<sequence>PAQAPVITTQPQFAVVSPSFEWQSDLCDCFADCGVCVCGTFCDVCLGCQIAGDMDECCLCGQTMAMRTLYRTKYRIPVRCCLFIIRIYMQAEIIARNM</sequence>
<reference evidence="1" key="2">
    <citation type="submission" date="2025-09" db="UniProtKB">
        <authorList>
            <consortium name="Ensembl"/>
        </authorList>
    </citation>
    <scope>IDENTIFICATION</scope>
</reference>
<dbReference type="Proteomes" id="UP000694392">
    <property type="component" value="Unplaced"/>
</dbReference>
<dbReference type="GO" id="GO:0045944">
    <property type="term" value="P:positive regulation of transcription by RNA polymerase II"/>
    <property type="evidence" value="ECO:0007669"/>
    <property type="project" value="Ensembl"/>
</dbReference>
<organism evidence="1 2">
    <name type="scientific">Sphenodon punctatus</name>
    <name type="common">Tuatara</name>
    <name type="synonym">Hatteria punctata</name>
    <dbReference type="NCBI Taxonomy" id="8508"/>
    <lineage>
        <taxon>Eukaryota</taxon>
        <taxon>Metazoa</taxon>
        <taxon>Chordata</taxon>
        <taxon>Craniata</taxon>
        <taxon>Vertebrata</taxon>
        <taxon>Euteleostomi</taxon>
        <taxon>Lepidosauria</taxon>
        <taxon>Sphenodontia</taxon>
        <taxon>Sphenodontidae</taxon>
        <taxon>Sphenodon</taxon>
    </lineage>
</organism>
<name>A0A8D0H3J7_SPHPU</name>
<evidence type="ECO:0000313" key="1">
    <source>
        <dbReference type="Ensembl" id="ENSSPUP00000017926.1"/>
    </source>
</evidence>
<gene>
    <name evidence="1" type="primary">PLAC8</name>
</gene>
<dbReference type="GO" id="GO:0003682">
    <property type="term" value="F:chromatin binding"/>
    <property type="evidence" value="ECO:0007669"/>
    <property type="project" value="Ensembl"/>
</dbReference>
<dbReference type="GO" id="GO:0006366">
    <property type="term" value="P:transcription by RNA polymerase II"/>
    <property type="evidence" value="ECO:0007669"/>
    <property type="project" value="Ensembl"/>
</dbReference>
<reference evidence="1" key="1">
    <citation type="submission" date="2025-08" db="UniProtKB">
        <authorList>
            <consortium name="Ensembl"/>
        </authorList>
    </citation>
    <scope>IDENTIFICATION</scope>
</reference>
<dbReference type="GO" id="GO:0009409">
    <property type="term" value="P:response to cold"/>
    <property type="evidence" value="ECO:0007669"/>
    <property type="project" value="Ensembl"/>
</dbReference>